<name>A0A2S9T4M6_9BACT</name>
<protein>
    <recommendedName>
        <fullName evidence="3">ATP-grasp domain-containing protein</fullName>
    </recommendedName>
</protein>
<dbReference type="EMBL" id="NXGE01000006">
    <property type="protein sequence ID" value="PRM93795.1"/>
    <property type="molecule type" value="Genomic_DNA"/>
</dbReference>
<evidence type="ECO:0000313" key="1">
    <source>
        <dbReference type="EMBL" id="PRM93795.1"/>
    </source>
</evidence>
<accession>A0A2S9T4M6</accession>
<sequence>MYKDIIISLDIMQKEVYDKFMSFSHLQFKPADEIWNYYPKTGAGNYNPKTMFNEAPIVETFLILDYIKNKNIKPVFWYNSSLFIYNDDLYSIKDAKEIVKVDLKNTLFVSLREAWSHPFFSILEQILEQNSGKLAKPNKSTMINNGCMNKFFALNELFKKREEFIGDFILPYIIKQNEIEVFLEFIKEKMGSKIVLKYDCIQEGKGVIFKDINKTDSFEQIKEILKFNKIKGKEVLITPAYEIQREYRCYFTNNINGKNVYSIKQRVNSDQIDVFEKENIQIYKNISVKWHEVKYNSDIFKFGEEITKEMLEFMSYDTGCLEFAQTNDNKIVFFEVNQMAGPLPFEGEDTLNMTKYYFSMFDEMFK</sequence>
<organism evidence="1 2">
    <name type="scientific">Aliarcobacter cryaerophilus</name>
    <dbReference type="NCBI Taxonomy" id="28198"/>
    <lineage>
        <taxon>Bacteria</taxon>
        <taxon>Pseudomonadati</taxon>
        <taxon>Campylobacterota</taxon>
        <taxon>Epsilonproteobacteria</taxon>
        <taxon>Campylobacterales</taxon>
        <taxon>Arcobacteraceae</taxon>
        <taxon>Aliarcobacter</taxon>
    </lineage>
</organism>
<dbReference type="Proteomes" id="UP000238281">
    <property type="component" value="Unassembled WGS sequence"/>
</dbReference>
<dbReference type="SUPFAM" id="SSF56059">
    <property type="entry name" value="Glutathione synthetase ATP-binding domain-like"/>
    <property type="match status" value="1"/>
</dbReference>
<proteinExistence type="predicted"/>
<reference evidence="1 2" key="1">
    <citation type="submission" date="2017-09" db="EMBL/GenBank/DDBJ databases">
        <title>Reassesment of A. cryaerophilus.</title>
        <authorList>
            <person name="Perez-Cataluna A."/>
            <person name="Collado L."/>
            <person name="Salgado O."/>
            <person name="Lefinanco V."/>
            <person name="Figueras M.J."/>
        </authorList>
    </citation>
    <scope>NUCLEOTIDE SEQUENCE [LARGE SCALE GENOMIC DNA]</scope>
    <source>
        <strain evidence="1 2">LMG 10210</strain>
    </source>
</reference>
<comment type="caution">
    <text evidence="1">The sequence shown here is derived from an EMBL/GenBank/DDBJ whole genome shotgun (WGS) entry which is preliminary data.</text>
</comment>
<evidence type="ECO:0008006" key="3">
    <source>
        <dbReference type="Google" id="ProtNLM"/>
    </source>
</evidence>
<evidence type="ECO:0000313" key="2">
    <source>
        <dbReference type="Proteomes" id="UP000238281"/>
    </source>
</evidence>
<dbReference type="AlphaFoldDB" id="A0A2S9T4M6"/>
<gene>
    <name evidence="1" type="ORF">CJ673_08980</name>
</gene>
<dbReference type="RefSeq" id="WP_105915853.1">
    <property type="nucleotide sequence ID" value="NZ_NXGE01000006.1"/>
</dbReference>